<comment type="caution">
    <text evidence="3">The sequence shown here is derived from an EMBL/GenBank/DDBJ whole genome shotgun (WGS) entry which is preliminary data.</text>
</comment>
<reference evidence="3" key="1">
    <citation type="submission" date="2020-10" db="EMBL/GenBank/DDBJ databases">
        <authorList>
            <person name="Gilroy R."/>
        </authorList>
    </citation>
    <scope>NUCLEOTIDE SEQUENCE</scope>
    <source>
        <strain evidence="3">17073</strain>
    </source>
</reference>
<sequence>MKQERKYQITGIAIALALHIGAGIAMYYSYLSSLAAEEQPLPSAKSEITFGGEYVQLGDLPLPDLDDGIASEALSTEETTTTQADNATGDGEALVSSNADSPLAAPSQDGGDVARRQAELRKEKANIDNRTSSAFNRGGDGQGQSGSPDGNASFGALQGTPGHNLGENYHLQVQRPTCPKSGTLRISIVVRRDGTVKEARYVSGTGEAAADASIRKQFENFTKTLRFTVSGNAPAEKRGTITWEIK</sequence>
<accession>A0A9D1IN57</accession>
<evidence type="ECO:0000256" key="1">
    <source>
        <dbReference type="SAM" id="MobiDB-lite"/>
    </source>
</evidence>
<keyword evidence="2" id="KW-0472">Membrane</keyword>
<name>A0A9D1IN57_9BACT</name>
<protein>
    <submittedName>
        <fullName evidence="3">Uncharacterized protein</fullName>
    </submittedName>
</protein>
<proteinExistence type="predicted"/>
<dbReference type="EMBL" id="DVMS01000155">
    <property type="protein sequence ID" value="HIU39109.1"/>
    <property type="molecule type" value="Genomic_DNA"/>
</dbReference>
<evidence type="ECO:0000313" key="3">
    <source>
        <dbReference type="EMBL" id="HIU39109.1"/>
    </source>
</evidence>
<evidence type="ECO:0000313" key="4">
    <source>
        <dbReference type="Proteomes" id="UP000824076"/>
    </source>
</evidence>
<feature type="region of interest" description="Disordered" evidence="1">
    <location>
        <begin position="76"/>
        <end position="167"/>
    </location>
</feature>
<feature type="compositionally biased region" description="Basic and acidic residues" evidence="1">
    <location>
        <begin position="112"/>
        <end position="127"/>
    </location>
</feature>
<reference evidence="3" key="2">
    <citation type="journal article" date="2021" name="PeerJ">
        <title>Extensive microbial diversity within the chicken gut microbiome revealed by metagenomics and culture.</title>
        <authorList>
            <person name="Gilroy R."/>
            <person name="Ravi A."/>
            <person name="Getino M."/>
            <person name="Pursley I."/>
            <person name="Horton D.L."/>
            <person name="Alikhan N.F."/>
            <person name="Baker D."/>
            <person name="Gharbi K."/>
            <person name="Hall N."/>
            <person name="Watson M."/>
            <person name="Adriaenssens E.M."/>
            <person name="Foster-Nyarko E."/>
            <person name="Jarju S."/>
            <person name="Secka A."/>
            <person name="Antonio M."/>
            <person name="Oren A."/>
            <person name="Chaudhuri R.R."/>
            <person name="La Ragione R."/>
            <person name="Hildebrand F."/>
            <person name="Pallen M.J."/>
        </authorList>
    </citation>
    <scope>NUCLEOTIDE SEQUENCE</scope>
    <source>
        <strain evidence="3">17073</strain>
    </source>
</reference>
<evidence type="ECO:0000256" key="2">
    <source>
        <dbReference type="SAM" id="Phobius"/>
    </source>
</evidence>
<dbReference type="SUPFAM" id="SSF74653">
    <property type="entry name" value="TolA/TonB C-terminal domain"/>
    <property type="match status" value="1"/>
</dbReference>
<gene>
    <name evidence="3" type="ORF">IAD18_05535</name>
</gene>
<keyword evidence="2" id="KW-1133">Transmembrane helix</keyword>
<dbReference type="Proteomes" id="UP000824076">
    <property type="component" value="Unassembled WGS sequence"/>
</dbReference>
<feature type="transmembrane region" description="Helical" evidence="2">
    <location>
        <begin position="12"/>
        <end position="30"/>
    </location>
</feature>
<organism evidence="3 4">
    <name type="scientific">Candidatus Limisoma intestinavium</name>
    <dbReference type="NCBI Taxonomy" id="2840856"/>
    <lineage>
        <taxon>Bacteria</taxon>
        <taxon>Pseudomonadati</taxon>
        <taxon>Bacteroidota</taxon>
        <taxon>Bacteroidia</taxon>
        <taxon>Bacteroidales</taxon>
        <taxon>Candidatus Limisoma</taxon>
    </lineage>
</organism>
<keyword evidence="2" id="KW-0812">Transmembrane</keyword>
<dbReference type="AlphaFoldDB" id="A0A9D1IN57"/>